<evidence type="ECO:0000313" key="6">
    <source>
        <dbReference type="Proteomes" id="UP000541610"/>
    </source>
</evidence>
<protein>
    <submittedName>
        <fullName evidence="5">Transmembrane protein 63C</fullName>
    </submittedName>
</protein>
<reference evidence="5 6" key="1">
    <citation type="submission" date="2020-04" db="EMBL/GenBank/DDBJ databases">
        <title>Perkinsus olseni comparative genomics.</title>
        <authorList>
            <person name="Bogema D.R."/>
        </authorList>
    </citation>
    <scope>NUCLEOTIDE SEQUENCE [LARGE SCALE GENOMIC DNA]</scope>
    <source>
        <strain evidence="5">00978-12</strain>
    </source>
</reference>
<dbReference type="PANTHER" id="PTHR13018:SF5">
    <property type="entry name" value="RE44586P"/>
    <property type="match status" value="1"/>
</dbReference>
<dbReference type="InterPro" id="IPR045122">
    <property type="entry name" value="Csc1-like"/>
</dbReference>
<feature type="compositionally biased region" description="Acidic residues" evidence="1">
    <location>
        <begin position="309"/>
        <end position="318"/>
    </location>
</feature>
<comment type="caution">
    <text evidence="5">The sequence shown here is derived from an EMBL/GenBank/DDBJ whole genome shotgun (WGS) entry which is preliminary data.</text>
</comment>
<dbReference type="PANTHER" id="PTHR13018">
    <property type="entry name" value="PROBABLE MEMBRANE PROTEIN DUF221-RELATED"/>
    <property type="match status" value="1"/>
</dbReference>
<feature type="transmembrane region" description="Helical" evidence="2">
    <location>
        <begin position="597"/>
        <end position="618"/>
    </location>
</feature>
<evidence type="ECO:0000256" key="2">
    <source>
        <dbReference type="SAM" id="Phobius"/>
    </source>
</evidence>
<feature type="transmembrane region" description="Helical" evidence="2">
    <location>
        <begin position="660"/>
        <end position="680"/>
    </location>
</feature>
<feature type="transmembrane region" description="Helical" evidence="2">
    <location>
        <begin position="552"/>
        <end position="572"/>
    </location>
</feature>
<organism evidence="5 6">
    <name type="scientific">Perkinsus olseni</name>
    <name type="common">Perkinsus atlanticus</name>
    <dbReference type="NCBI Taxonomy" id="32597"/>
    <lineage>
        <taxon>Eukaryota</taxon>
        <taxon>Sar</taxon>
        <taxon>Alveolata</taxon>
        <taxon>Perkinsozoa</taxon>
        <taxon>Perkinsea</taxon>
        <taxon>Perkinsida</taxon>
        <taxon>Perkinsidae</taxon>
        <taxon>Perkinsus</taxon>
    </lineage>
</organism>
<feature type="transmembrane region" description="Helical" evidence="2">
    <location>
        <begin position="508"/>
        <end position="531"/>
    </location>
</feature>
<keyword evidence="2" id="KW-0472">Membrane</keyword>
<keyword evidence="2" id="KW-1133">Transmembrane helix</keyword>
<dbReference type="GO" id="GO:0005227">
    <property type="term" value="F:calcium-activated cation channel activity"/>
    <property type="evidence" value="ECO:0007669"/>
    <property type="project" value="InterPro"/>
</dbReference>
<feature type="transmembrane region" description="Helical" evidence="2">
    <location>
        <begin position="719"/>
        <end position="744"/>
    </location>
</feature>
<feature type="transmembrane region" description="Helical" evidence="2">
    <location>
        <begin position="98"/>
        <end position="118"/>
    </location>
</feature>
<dbReference type="InterPro" id="IPR027815">
    <property type="entry name" value="CSC1/OSCA1-like_cyt"/>
</dbReference>
<gene>
    <name evidence="5" type="primary">TMEM63C_2</name>
    <name evidence="5" type="ORF">FOZ60_013060</name>
</gene>
<evidence type="ECO:0000259" key="3">
    <source>
        <dbReference type="Pfam" id="PF02714"/>
    </source>
</evidence>
<dbReference type="GO" id="GO:0005886">
    <property type="term" value="C:plasma membrane"/>
    <property type="evidence" value="ECO:0007669"/>
    <property type="project" value="TreeGrafter"/>
</dbReference>
<feature type="transmembrane region" description="Helical" evidence="2">
    <location>
        <begin position="41"/>
        <end position="59"/>
    </location>
</feature>
<dbReference type="InterPro" id="IPR003864">
    <property type="entry name" value="CSC1/OSCA1-like_7TM"/>
</dbReference>
<accession>A0A7J6P9M8</accession>
<feature type="region of interest" description="Disordered" evidence="1">
    <location>
        <begin position="305"/>
        <end position="329"/>
    </location>
</feature>
<feature type="region of interest" description="Disordered" evidence="1">
    <location>
        <begin position="259"/>
        <end position="285"/>
    </location>
</feature>
<feature type="domain" description="CSC1/OSCA1-like cytosolic" evidence="4">
    <location>
        <begin position="410"/>
        <end position="451"/>
    </location>
</feature>
<dbReference type="OrthoDB" id="441574at2759"/>
<evidence type="ECO:0000256" key="1">
    <source>
        <dbReference type="SAM" id="MobiDB-lite"/>
    </source>
</evidence>
<feature type="transmembrane region" description="Helical" evidence="2">
    <location>
        <begin position="686"/>
        <end position="707"/>
    </location>
</feature>
<dbReference type="AlphaFoldDB" id="A0A7J6P9M8"/>
<feature type="region of interest" description="Disordered" evidence="1">
    <location>
        <begin position="360"/>
        <end position="403"/>
    </location>
</feature>
<dbReference type="EMBL" id="JABANP010000058">
    <property type="protein sequence ID" value="KAF4692577.1"/>
    <property type="molecule type" value="Genomic_DNA"/>
</dbReference>
<feature type="domain" description="CSC1/OSCA1-like 7TM region" evidence="3">
    <location>
        <begin position="506"/>
        <end position="742"/>
    </location>
</feature>
<keyword evidence="2 5" id="KW-0812">Transmembrane</keyword>
<dbReference type="Proteomes" id="UP000541610">
    <property type="component" value="Unassembled WGS sequence"/>
</dbReference>
<proteinExistence type="predicted"/>
<evidence type="ECO:0000313" key="5">
    <source>
        <dbReference type="EMBL" id="KAF4692577.1"/>
    </source>
</evidence>
<dbReference type="Pfam" id="PF14703">
    <property type="entry name" value="PHM7_cyt"/>
    <property type="match status" value="1"/>
</dbReference>
<sequence>MGRLVRRLSGLGDKLRLCADDVSGEETSMNRLYKHMDGSEVAFTCLVCGIAMWVQWIVYEILKMNKFCRQLYWSGENDSLVYGVNLLSFSNLDRSSQWFWSPVAAAYILSALFLFLLSREYRLFAHVRSAWVTSMPGKDWQQRRTIMVERIPPRYRSRRAVRQFFAEILGEDAVQACAFCHDVSGLRAKTRLRSVLSKCQSGPRVLMPNSARKTLKRHVEDLDEKICTLRRALWNGNSASLESPQRTPRATMMMMMMPSFPDTVNNSTADSDEGGDASDGSLCDEVPLMQSSGWARATQGLFIPAAADSDPDGDDSVDADSLWTGTSSPRAQHCVDRHFNARWPSFIWMSEGSLYASPRLPPSSFSEPHGRPPPPAPPSTLLHEFSASTSEGGLGDHSPHSDIPHTKDCTAFVTFRTMRLKQMALQLRLSDTADEWVVSSAPSPSDIIWPNITFPAQQAIKRQRITKALYWIWALGYALPLVAIQSLALPWACSSDEEGGFELWTKLAALYVPTILQLLLVVALPRIFRWVCVNYERQKTRSAVTVSVLRRIFLFQLLTVYVIVIGEVWLSFPGIFRMAGTTLENALRSMGQDIASVGIYLVTMLVAKIGFGLGWTLLRGGDLIVMLWRKYRHPEEDPPLVSREKSCLLQRHSPGNYHQVPYAIELVDMCFAFLICASYMVISPLILIPGIIYFGTALVIYTYQFTYMHAHKYETGGNIWLRLFQCSIVSVCSSHVALAAVFVAQGLTEVGLPTRPSGHWNVSHPPSPLC</sequence>
<evidence type="ECO:0000259" key="4">
    <source>
        <dbReference type="Pfam" id="PF14703"/>
    </source>
</evidence>
<name>A0A7J6P9M8_PEROL</name>
<feature type="transmembrane region" description="Helical" evidence="2">
    <location>
        <begin position="468"/>
        <end position="488"/>
    </location>
</feature>
<dbReference type="Pfam" id="PF02714">
    <property type="entry name" value="RSN1_7TM"/>
    <property type="match status" value="1"/>
</dbReference>